<dbReference type="HOGENOM" id="CLU_854084_0_0_1"/>
<dbReference type="OrthoDB" id="419770at2759"/>
<dbReference type="OMA" id="SPANEWS"/>
<dbReference type="eggNOG" id="ENOG502S08D">
    <property type="taxonomic scope" value="Eukaryota"/>
</dbReference>
<keyword evidence="3" id="KW-1185">Reference proteome</keyword>
<reference evidence="2 3" key="1">
    <citation type="journal article" date="2012" name="PLoS Pathog.">
        <title>Diverse lifestyles and strategies of plant pathogenesis encoded in the genomes of eighteen Dothideomycetes fungi.</title>
        <authorList>
            <person name="Ohm R.A."/>
            <person name="Feau N."/>
            <person name="Henrissat B."/>
            <person name="Schoch C.L."/>
            <person name="Horwitz B.A."/>
            <person name="Barry K.W."/>
            <person name="Condon B.J."/>
            <person name="Copeland A.C."/>
            <person name="Dhillon B."/>
            <person name="Glaser F."/>
            <person name="Hesse C.N."/>
            <person name="Kosti I."/>
            <person name="LaButti K."/>
            <person name="Lindquist E.A."/>
            <person name="Lucas S."/>
            <person name="Salamov A.A."/>
            <person name="Bradshaw R.E."/>
            <person name="Ciuffetti L."/>
            <person name="Hamelin R.C."/>
            <person name="Kema G.H.J."/>
            <person name="Lawrence C."/>
            <person name="Scott J.A."/>
            <person name="Spatafora J.W."/>
            <person name="Turgeon B.G."/>
            <person name="de Wit P.J.G.M."/>
            <person name="Zhong S."/>
            <person name="Goodwin S.B."/>
            <person name="Grigoriev I.V."/>
        </authorList>
    </citation>
    <scope>NUCLEOTIDE SEQUENCE [LARGE SCALE GENOMIC DNA]</scope>
    <source>
        <strain evidence="2 3">UAMH 10762</strain>
    </source>
</reference>
<dbReference type="EMBL" id="KB445556">
    <property type="protein sequence ID" value="EMC95864.1"/>
    <property type="molecule type" value="Genomic_DNA"/>
</dbReference>
<dbReference type="Proteomes" id="UP000011761">
    <property type="component" value="Unassembled WGS sequence"/>
</dbReference>
<feature type="non-terminal residue" evidence="2">
    <location>
        <position position="326"/>
    </location>
</feature>
<feature type="compositionally biased region" description="Polar residues" evidence="1">
    <location>
        <begin position="1"/>
        <end position="15"/>
    </location>
</feature>
<dbReference type="GeneID" id="19115490"/>
<dbReference type="KEGG" id="bcom:BAUCODRAFT_55907"/>
<sequence length="326" mass="36291">MAQTPRPSLSITLPTNFEFHYNDGNLPRTPEQQQDEVQTPLNPPPPPRPQTFKVKRRRAAIPEQFQESLSDVPIPTIEMSEAIEPMSSPFLQPQAASEGLLAPMMPSLQRMFTPPKTPAPRLPTGFDMEGDSPANEWSLIADSRDKLRPTFERSGSVCSSFSDSSVSSYGSSGFSLPTATGSCTSPESDATDPFLEEDLTKGDKLDLSLDYESYPHNKRVKTHRDVKWTPAMDDHIWITFLSYLSDPRVTPFKMLAGTAPPLGVCFRVANKAKRTWSGRRASTSVDLLASDRLQREDSPDTIRPGTSNAKNPQWPRSDGATRRRLR</sequence>
<feature type="region of interest" description="Disordered" evidence="1">
    <location>
        <begin position="1"/>
        <end position="53"/>
    </location>
</feature>
<evidence type="ECO:0000256" key="1">
    <source>
        <dbReference type="SAM" id="MobiDB-lite"/>
    </source>
</evidence>
<accession>M2N9R1</accession>
<name>M2N9R1_BAUPA</name>
<dbReference type="AlphaFoldDB" id="M2N9R1"/>
<evidence type="ECO:0000313" key="3">
    <source>
        <dbReference type="Proteomes" id="UP000011761"/>
    </source>
</evidence>
<protein>
    <submittedName>
        <fullName evidence="2">Uncharacterized protein</fullName>
    </submittedName>
</protein>
<dbReference type="RefSeq" id="XP_007676916.1">
    <property type="nucleotide sequence ID" value="XM_007678726.1"/>
</dbReference>
<organism evidence="2 3">
    <name type="scientific">Baudoinia panamericana (strain UAMH 10762)</name>
    <name type="common">Angels' share fungus</name>
    <name type="synonym">Baudoinia compniacensis (strain UAMH 10762)</name>
    <dbReference type="NCBI Taxonomy" id="717646"/>
    <lineage>
        <taxon>Eukaryota</taxon>
        <taxon>Fungi</taxon>
        <taxon>Dikarya</taxon>
        <taxon>Ascomycota</taxon>
        <taxon>Pezizomycotina</taxon>
        <taxon>Dothideomycetes</taxon>
        <taxon>Dothideomycetidae</taxon>
        <taxon>Mycosphaerellales</taxon>
        <taxon>Teratosphaeriaceae</taxon>
        <taxon>Baudoinia</taxon>
    </lineage>
</organism>
<feature type="region of interest" description="Disordered" evidence="1">
    <location>
        <begin position="290"/>
        <end position="326"/>
    </location>
</feature>
<feature type="compositionally biased region" description="Polar residues" evidence="1">
    <location>
        <begin position="30"/>
        <end position="39"/>
    </location>
</feature>
<gene>
    <name evidence="2" type="ORF">BAUCODRAFT_55907</name>
</gene>
<proteinExistence type="predicted"/>
<dbReference type="STRING" id="717646.M2N9R1"/>
<evidence type="ECO:0000313" key="2">
    <source>
        <dbReference type="EMBL" id="EMC95864.1"/>
    </source>
</evidence>